<protein>
    <submittedName>
        <fullName evidence="5">DNA-binding transcriptional regulator, ArsR family</fullName>
    </submittedName>
</protein>
<evidence type="ECO:0000256" key="3">
    <source>
        <dbReference type="ARBA" id="ARBA00023163"/>
    </source>
</evidence>
<evidence type="ECO:0000313" key="6">
    <source>
        <dbReference type="Proteomes" id="UP000199494"/>
    </source>
</evidence>
<dbReference type="CDD" id="cd00090">
    <property type="entry name" value="HTH_ARSR"/>
    <property type="match status" value="1"/>
</dbReference>
<proteinExistence type="predicted"/>
<keyword evidence="1" id="KW-0805">Transcription regulation</keyword>
<dbReference type="EMBL" id="FMZE01000019">
    <property type="protein sequence ID" value="SDE03865.1"/>
    <property type="molecule type" value="Genomic_DNA"/>
</dbReference>
<dbReference type="AlphaFoldDB" id="A0A1G6ZPU2"/>
<dbReference type="PANTHER" id="PTHR33154:SF12">
    <property type="entry name" value="TRANSCRIPTIONAL REGULATORY PROTEIN"/>
    <property type="match status" value="1"/>
</dbReference>
<dbReference type="Pfam" id="PF12840">
    <property type="entry name" value="HTH_20"/>
    <property type="match status" value="1"/>
</dbReference>
<dbReference type="Proteomes" id="UP000199494">
    <property type="component" value="Unassembled WGS sequence"/>
</dbReference>
<dbReference type="PANTHER" id="PTHR33154">
    <property type="entry name" value="TRANSCRIPTIONAL REGULATOR, ARSR FAMILY"/>
    <property type="match status" value="1"/>
</dbReference>
<evidence type="ECO:0000256" key="1">
    <source>
        <dbReference type="ARBA" id="ARBA00023015"/>
    </source>
</evidence>
<keyword evidence="3" id="KW-0804">Transcription</keyword>
<evidence type="ECO:0000256" key="4">
    <source>
        <dbReference type="SAM" id="MobiDB-lite"/>
    </source>
</evidence>
<dbReference type="Gene3D" id="1.10.10.10">
    <property type="entry name" value="Winged helix-like DNA-binding domain superfamily/Winged helix DNA-binding domain"/>
    <property type="match status" value="1"/>
</dbReference>
<dbReference type="GO" id="GO:0003677">
    <property type="term" value="F:DNA binding"/>
    <property type="evidence" value="ECO:0007669"/>
    <property type="project" value="UniProtKB-KW"/>
</dbReference>
<dbReference type="InterPro" id="IPR036390">
    <property type="entry name" value="WH_DNA-bd_sf"/>
</dbReference>
<name>A0A1G6ZPU2_9PSEU</name>
<dbReference type="SUPFAM" id="SSF46785">
    <property type="entry name" value="Winged helix' DNA-binding domain"/>
    <property type="match status" value="1"/>
</dbReference>
<evidence type="ECO:0000313" key="5">
    <source>
        <dbReference type="EMBL" id="SDE03865.1"/>
    </source>
</evidence>
<accession>A0A1G6ZPU2</accession>
<dbReference type="STRING" id="530584.SAMN05421630_11920"/>
<reference evidence="5 6" key="1">
    <citation type="submission" date="2016-10" db="EMBL/GenBank/DDBJ databases">
        <authorList>
            <person name="de Groot N.N."/>
        </authorList>
    </citation>
    <scope>NUCLEOTIDE SEQUENCE [LARGE SCALE GENOMIC DNA]</scope>
    <source>
        <strain evidence="5 6">CGMCC 4.5506</strain>
    </source>
</reference>
<feature type="region of interest" description="Disordered" evidence="4">
    <location>
        <begin position="1"/>
        <end position="25"/>
    </location>
</feature>
<dbReference type="RefSeq" id="WP_091810883.1">
    <property type="nucleotide sequence ID" value="NZ_CP016353.1"/>
</dbReference>
<evidence type="ECO:0000256" key="2">
    <source>
        <dbReference type="ARBA" id="ARBA00023125"/>
    </source>
</evidence>
<dbReference type="SMART" id="SM00418">
    <property type="entry name" value="HTH_ARSR"/>
    <property type="match status" value="1"/>
</dbReference>
<dbReference type="PRINTS" id="PR00778">
    <property type="entry name" value="HTHARSR"/>
</dbReference>
<dbReference type="PROSITE" id="PS50987">
    <property type="entry name" value="HTH_ARSR_2"/>
    <property type="match status" value="1"/>
</dbReference>
<dbReference type="InterPro" id="IPR001845">
    <property type="entry name" value="HTH_ArsR_DNA-bd_dom"/>
</dbReference>
<dbReference type="GO" id="GO:0003700">
    <property type="term" value="F:DNA-binding transcription factor activity"/>
    <property type="evidence" value="ECO:0007669"/>
    <property type="project" value="InterPro"/>
</dbReference>
<dbReference type="InterPro" id="IPR051081">
    <property type="entry name" value="HTH_MetalResp_TranReg"/>
</dbReference>
<sequence length="123" mass="13472">MSTAQSPSSPSVPAGQREDAPAQVAHRLPERDEIRIEAVLQALADPVRLELVRQLAREGRPLMCGAFDVSVSKSTLTHHLRTLREAGVIASRPRGTSRLNRLRRDDLDTLFPGLLHGVLAAPR</sequence>
<organism evidence="5 6">
    <name type="scientific">Prauserella marina</name>
    <dbReference type="NCBI Taxonomy" id="530584"/>
    <lineage>
        <taxon>Bacteria</taxon>
        <taxon>Bacillati</taxon>
        <taxon>Actinomycetota</taxon>
        <taxon>Actinomycetes</taxon>
        <taxon>Pseudonocardiales</taxon>
        <taxon>Pseudonocardiaceae</taxon>
        <taxon>Prauserella</taxon>
    </lineage>
</organism>
<gene>
    <name evidence="5" type="ORF">SAMN05421630_11920</name>
</gene>
<keyword evidence="2 5" id="KW-0238">DNA-binding</keyword>
<dbReference type="OrthoDB" id="4471357at2"/>
<keyword evidence="6" id="KW-1185">Reference proteome</keyword>
<feature type="compositionally biased region" description="Polar residues" evidence="4">
    <location>
        <begin position="1"/>
        <end position="11"/>
    </location>
</feature>
<dbReference type="InterPro" id="IPR036388">
    <property type="entry name" value="WH-like_DNA-bd_sf"/>
</dbReference>
<dbReference type="InterPro" id="IPR011991">
    <property type="entry name" value="ArsR-like_HTH"/>
</dbReference>